<evidence type="ECO:0000313" key="5">
    <source>
        <dbReference type="EMBL" id="CAK0784270.1"/>
    </source>
</evidence>
<feature type="compositionally biased region" description="Basic and acidic residues" evidence="3">
    <location>
        <begin position="602"/>
        <end position="619"/>
    </location>
</feature>
<comment type="caution">
    <text evidence="5">The sequence shown here is derived from an EMBL/GenBank/DDBJ whole genome shotgun (WGS) entry which is preliminary data.</text>
</comment>
<accession>A0AAV1ICQ9</accession>
<dbReference type="InterPro" id="IPR050534">
    <property type="entry name" value="Coronavir_polyprotein_1ab"/>
</dbReference>
<feature type="compositionally biased region" description="Gly residues" evidence="3">
    <location>
        <begin position="1180"/>
        <end position="1191"/>
    </location>
</feature>
<dbReference type="Pfam" id="PF13538">
    <property type="entry name" value="UvrD_C_2"/>
    <property type="match status" value="1"/>
</dbReference>
<evidence type="ECO:0000256" key="1">
    <source>
        <dbReference type="ARBA" id="ARBA00022741"/>
    </source>
</evidence>
<feature type="compositionally biased region" description="Low complexity" evidence="3">
    <location>
        <begin position="1234"/>
        <end position="1249"/>
    </location>
</feature>
<feature type="domain" description="Helix-hairpin-helix DNA-binding motif class 1" evidence="4">
    <location>
        <begin position="497"/>
        <end position="516"/>
    </location>
</feature>
<feature type="region of interest" description="Disordered" evidence="3">
    <location>
        <begin position="525"/>
        <end position="554"/>
    </location>
</feature>
<evidence type="ECO:0000259" key="4">
    <source>
        <dbReference type="SMART" id="SM00278"/>
    </source>
</evidence>
<dbReference type="Gene3D" id="1.10.10.2220">
    <property type="match status" value="1"/>
</dbReference>
<reference evidence="5 6" key="1">
    <citation type="submission" date="2023-10" db="EMBL/GenBank/DDBJ databases">
        <authorList>
            <person name="Maclean D."/>
            <person name="Macfadyen A."/>
        </authorList>
    </citation>
    <scope>NUCLEOTIDE SEQUENCE [LARGE SCALE GENOMIC DNA]</scope>
</reference>
<dbReference type="InterPro" id="IPR027417">
    <property type="entry name" value="P-loop_NTPase"/>
</dbReference>
<dbReference type="Gene3D" id="1.10.150.20">
    <property type="entry name" value="5' to 3' exonuclease, C-terminal subdomain"/>
    <property type="match status" value="1"/>
</dbReference>
<protein>
    <recommendedName>
        <fullName evidence="4">Helix-hairpin-helix DNA-binding motif class 1 domain-containing protein</fullName>
    </recommendedName>
</protein>
<feature type="domain" description="Helix-hairpin-helix DNA-binding motif class 1" evidence="4">
    <location>
        <begin position="246"/>
        <end position="265"/>
    </location>
</feature>
<dbReference type="GO" id="GO:0003677">
    <property type="term" value="F:DNA binding"/>
    <property type="evidence" value="ECO:0007669"/>
    <property type="project" value="InterPro"/>
</dbReference>
<evidence type="ECO:0000256" key="2">
    <source>
        <dbReference type="ARBA" id="ARBA00022840"/>
    </source>
</evidence>
<dbReference type="GO" id="GO:0005524">
    <property type="term" value="F:ATP binding"/>
    <property type="evidence" value="ECO:0007669"/>
    <property type="project" value="UniProtKB-KW"/>
</dbReference>
<dbReference type="InterPro" id="IPR029493">
    <property type="entry name" value="RecD2-like_HHH"/>
</dbReference>
<feature type="compositionally biased region" description="Basic and acidic residues" evidence="3">
    <location>
        <begin position="1296"/>
        <end position="1308"/>
    </location>
</feature>
<evidence type="ECO:0000313" key="6">
    <source>
        <dbReference type="Proteomes" id="UP001314263"/>
    </source>
</evidence>
<feature type="region of interest" description="Disordered" evidence="3">
    <location>
        <begin position="1117"/>
        <end position="1308"/>
    </location>
</feature>
<dbReference type="Pfam" id="PF18335">
    <property type="entry name" value="SH3_13"/>
    <property type="match status" value="1"/>
</dbReference>
<dbReference type="PANTHER" id="PTHR43788">
    <property type="entry name" value="DNA2/NAM7 HELICASE FAMILY MEMBER"/>
    <property type="match status" value="1"/>
</dbReference>
<feature type="region of interest" description="Disordered" evidence="3">
    <location>
        <begin position="602"/>
        <end position="626"/>
    </location>
</feature>
<dbReference type="InterPro" id="IPR041451">
    <property type="entry name" value="RecD2_SH13"/>
</dbReference>
<dbReference type="CDD" id="cd18809">
    <property type="entry name" value="SF1_C_RecD"/>
    <property type="match status" value="1"/>
</dbReference>
<dbReference type="Pfam" id="PF14490">
    <property type="entry name" value="HHH_RecD2"/>
    <property type="match status" value="1"/>
</dbReference>
<feature type="compositionally biased region" description="Polar residues" evidence="3">
    <location>
        <begin position="1117"/>
        <end position="1127"/>
    </location>
</feature>
<organism evidence="5 6">
    <name type="scientific">Coccomyxa viridis</name>
    <dbReference type="NCBI Taxonomy" id="1274662"/>
    <lineage>
        <taxon>Eukaryota</taxon>
        <taxon>Viridiplantae</taxon>
        <taxon>Chlorophyta</taxon>
        <taxon>core chlorophytes</taxon>
        <taxon>Trebouxiophyceae</taxon>
        <taxon>Trebouxiophyceae incertae sedis</taxon>
        <taxon>Coccomyxaceae</taxon>
        <taxon>Coccomyxa</taxon>
    </lineage>
</organism>
<dbReference type="SUPFAM" id="SSF52540">
    <property type="entry name" value="P-loop containing nucleoside triphosphate hydrolases"/>
    <property type="match status" value="2"/>
</dbReference>
<dbReference type="Pfam" id="PF23139">
    <property type="entry name" value="OB_YrrC"/>
    <property type="match status" value="1"/>
</dbReference>
<dbReference type="Pfam" id="PF13604">
    <property type="entry name" value="AAA_30"/>
    <property type="match status" value="1"/>
</dbReference>
<keyword evidence="6" id="KW-1185">Reference proteome</keyword>
<dbReference type="EMBL" id="CAUYUE010000010">
    <property type="protein sequence ID" value="CAK0784270.1"/>
    <property type="molecule type" value="Genomic_DNA"/>
</dbReference>
<evidence type="ECO:0000256" key="3">
    <source>
        <dbReference type="SAM" id="MobiDB-lite"/>
    </source>
</evidence>
<proteinExistence type="predicted"/>
<feature type="compositionally biased region" description="Polar residues" evidence="3">
    <location>
        <begin position="1160"/>
        <end position="1173"/>
    </location>
</feature>
<dbReference type="CDD" id="cd17933">
    <property type="entry name" value="DEXSc_RecD-like"/>
    <property type="match status" value="1"/>
</dbReference>
<keyword evidence="2" id="KW-0067">ATP-binding</keyword>
<gene>
    <name evidence="5" type="ORF">CVIRNUC_007474</name>
</gene>
<dbReference type="GO" id="GO:0006281">
    <property type="term" value="P:DNA repair"/>
    <property type="evidence" value="ECO:0007669"/>
    <property type="project" value="InterPro"/>
</dbReference>
<sequence>MAALRAAFTSDAATQRVHLPQHLKDASLRKQASPRSNAYSSAVAQARAGFGGSGYAQSQQLAEATRPAGTYSEHVAQPMGGAKENLAHDEQVQRLEGALAAGASASVEGTIQNVTYKDEKSGYTVLKVAALHTAGAPPEQRRSAAQRQSRRINGVDPKTLVTVVGDLPHAVKGQQLRFVGDWMLHPKHSWQLKATAYEEVVPQSRQAVAAYLASTIKGVGYAKATRMVDHYGTNMLAIMDSPDCVQQLSKVPTIGHTLAVNFKKHWDASRELREMRQYVKNLGLTGRLAQTLVERHGKDTKARLEQDPYFCLHGLPGVTFRVAEDLAWAVGAPIDLPSRGAVAFLHTLQLAADKAGHTHLPWGVLLMHTQRLLAGTGRPWKDEEQLKEIGARLQKSGHIVVEDPAAELQTEPSSRELMSLPQNFYGDSSWDGALGQRASSSGGTGESQQDQAVRKSLELYITSRIQGVGPNRAAQLVGKHGAAVPDILNGISGDSMRMLTDIPGIGTKTAEKMLRSWELNVKRIGPWKAPSTGDEQEMGSPQGRSAADSPDGDLQWPWDPASRCYLAGMHDTEVRVAAALSRIAAQGDQSFEGGEERVLKWDKARRDREKSSEGKERGLSEGQKAAVMRASRAPLIVLTGGPGCGKTFATKAIVQLWQSQQKDVRLAAPTGRAAERLQTEASAKSTKATTIHRLLNYKSWSQRRQGADKDSAEESNGDLEGFFACNANSPLDAPSGKLSILVDETSMLDMSLAGALLDAIPTNMPVQLLLVGDADQLPPVSAGSFLSAAIDSGMVPVVDLREVFRQAQGSDIVKAAHAVHAGLMPPLTRIDPSQPSKESQGKQALWVAPDSLADIEDEVVRTVQSSIMSDRGVDVKTDLQVLTPMRKGPAGVQNLNARLQALINPPEKGRGEIRVSSAADSPQILRVGDRVIQSVNNYDKEVFNGDPGYIMSVDAAARRVRVRYPSSGSDKGSGRDVEYAGAELWEIELAWATTVHKAQGSESKAVVVVLSPAHRPLLTRRLFYTAITRAREAVVVVGSEAAIRTALQGTQGDVRLTSLHARLAAAAARLGLPATAPVVYGQGFASGPVDEAVSQTVSESVEKAQEQQHLDDLAASTRAQQEAVQELSSSSSSSSSSKAAIYNNGGSRPAGQQEMAAAGLSSSRVQQEAVQELSSRGSGSAAGGSKGGGGSHVQPPPPTTVVSLHPKSGAIGSADSYGSADEAELEAEPSDAIAGGQPPGAGLQQPMAGTPGRAHEGQPSQAARPMPATAPSHHALGGRSLQQARKAGSLQGARLPRAEKPESTHPTM</sequence>
<dbReference type="InterPro" id="IPR003583">
    <property type="entry name" value="Hlx-hairpin-Hlx_DNA-bd_motif"/>
</dbReference>
<dbReference type="InterPro" id="IPR010994">
    <property type="entry name" value="RuvA_2-like"/>
</dbReference>
<dbReference type="SUPFAM" id="SSF47781">
    <property type="entry name" value="RuvA domain 2-like"/>
    <property type="match status" value="1"/>
</dbReference>
<dbReference type="SMART" id="SM00278">
    <property type="entry name" value="HhH1"/>
    <property type="match status" value="3"/>
</dbReference>
<feature type="domain" description="Helix-hairpin-helix DNA-binding motif class 1" evidence="4">
    <location>
        <begin position="211"/>
        <end position="230"/>
    </location>
</feature>
<dbReference type="InterPro" id="IPR027785">
    <property type="entry name" value="UvrD-like_helicase_C"/>
</dbReference>
<dbReference type="InterPro" id="IPR055446">
    <property type="entry name" value="RecD2_N_OB"/>
</dbReference>
<dbReference type="GO" id="GO:0003678">
    <property type="term" value="F:DNA helicase activity"/>
    <property type="evidence" value="ECO:0007669"/>
    <property type="project" value="UniProtKB-ARBA"/>
</dbReference>
<feature type="compositionally biased region" description="Low complexity" evidence="3">
    <location>
        <begin position="1128"/>
        <end position="1137"/>
    </location>
</feature>
<dbReference type="Gene3D" id="3.40.50.300">
    <property type="entry name" value="P-loop containing nucleotide triphosphate hydrolases"/>
    <property type="match status" value="2"/>
</dbReference>
<dbReference type="Pfam" id="PF14520">
    <property type="entry name" value="HHH_5"/>
    <property type="match status" value="1"/>
</dbReference>
<dbReference type="PANTHER" id="PTHR43788:SF6">
    <property type="entry name" value="DNA HELICASE B"/>
    <property type="match status" value="1"/>
</dbReference>
<dbReference type="Gene3D" id="2.30.30.940">
    <property type="match status" value="1"/>
</dbReference>
<dbReference type="Proteomes" id="UP001314263">
    <property type="component" value="Unassembled WGS sequence"/>
</dbReference>
<name>A0AAV1ICQ9_9CHLO</name>
<keyword evidence="1" id="KW-0547">Nucleotide-binding</keyword>